<dbReference type="Proteomes" id="UP000093309">
    <property type="component" value="Unassembled WGS sequence"/>
</dbReference>
<evidence type="ECO:0000256" key="1">
    <source>
        <dbReference type="ARBA" id="ARBA00006484"/>
    </source>
</evidence>
<name>A0A1C1A3T3_9BACL</name>
<evidence type="ECO:0000313" key="8">
    <source>
        <dbReference type="Proteomes" id="UP000093309"/>
    </source>
</evidence>
<dbReference type="RefSeq" id="WP_065852124.1">
    <property type="nucleotide sequence ID" value="NZ_LYPC01000014.1"/>
</dbReference>
<dbReference type="EMBL" id="LYPC01000014">
    <property type="protein sequence ID" value="OCT15213.1"/>
    <property type="molecule type" value="Genomic_DNA"/>
</dbReference>
<dbReference type="CDD" id="cd05358">
    <property type="entry name" value="GlcDH_SDR_c"/>
    <property type="match status" value="1"/>
</dbReference>
<dbReference type="STRING" id="512399.A8709_14015"/>
<dbReference type="InterPro" id="IPR020904">
    <property type="entry name" value="Sc_DH/Rdtase_CS"/>
</dbReference>
<evidence type="ECO:0000256" key="3">
    <source>
        <dbReference type="ARBA" id="ARBA00023002"/>
    </source>
</evidence>
<keyword evidence="8" id="KW-1185">Reference proteome</keyword>
<evidence type="ECO:0000256" key="4">
    <source>
        <dbReference type="ARBA" id="ARBA00024389"/>
    </source>
</evidence>
<comment type="subunit">
    <text evidence="2">Homotetramer.</text>
</comment>
<gene>
    <name evidence="7" type="ORF">A8709_14015</name>
</gene>
<comment type="catalytic activity">
    <reaction evidence="6">
        <text>D-glucose + NAD(+) = D-glucono-1,5-lactone + NADH + H(+)</text>
        <dbReference type="Rhea" id="RHEA:14293"/>
        <dbReference type="ChEBI" id="CHEBI:4167"/>
        <dbReference type="ChEBI" id="CHEBI:15378"/>
        <dbReference type="ChEBI" id="CHEBI:16217"/>
        <dbReference type="ChEBI" id="CHEBI:57540"/>
        <dbReference type="ChEBI" id="CHEBI:57945"/>
        <dbReference type="EC" id="1.1.1.47"/>
    </reaction>
</comment>
<accession>A0A1C1A3T3</accession>
<comment type="caution">
    <text evidence="7">The sequence shown here is derived from an EMBL/GenBank/DDBJ whole genome shotgun (WGS) entry which is preliminary data.</text>
</comment>
<evidence type="ECO:0000256" key="6">
    <source>
        <dbReference type="ARBA" id="ARBA00048831"/>
    </source>
</evidence>
<dbReference type="PRINTS" id="PR00081">
    <property type="entry name" value="GDHRDH"/>
</dbReference>
<dbReference type="OrthoDB" id="112317at2"/>
<comment type="similarity">
    <text evidence="1">Belongs to the short-chain dehydrogenases/reductases (SDR) family.</text>
</comment>
<sequence>MFTDLSGKVAVITGASKGIGRGIAVRFGQEKMKVVVNYHHDSEKAKAVVEEVKMAGGEGIAVRADVSKEDDIKRLIDTAVETFGSLDVLVNNAGIQTTCPSHELSLEDWHKVMDTNLTGAFVGCREAIKYMLAHNIQGNIINVSSVHQKIPKPFHVHYASSKGGLRLLTETLALEYAPHGIRVNTIAPGAIATPMNEHILSDPEQNDVVRSLIPMNRIGEPKQIASAAAWLASEEASYVTGVTLFVDGGMTLYPFFLKG</sequence>
<dbReference type="GO" id="GO:0047936">
    <property type="term" value="F:glucose 1-dehydrogenase [NAD(P)+] activity"/>
    <property type="evidence" value="ECO:0007669"/>
    <property type="project" value="UniProtKB-EC"/>
</dbReference>
<protein>
    <recommendedName>
        <fullName evidence="4">glucose 1-dehydrogenase [NAD(P)(+)]</fullName>
        <ecNumber evidence="4">1.1.1.47</ecNumber>
    </recommendedName>
</protein>
<keyword evidence="3" id="KW-0560">Oxidoreductase</keyword>
<comment type="catalytic activity">
    <reaction evidence="5">
        <text>D-glucose + NADP(+) = D-glucono-1,5-lactone + NADPH + H(+)</text>
        <dbReference type="Rhea" id="RHEA:14405"/>
        <dbReference type="ChEBI" id="CHEBI:4167"/>
        <dbReference type="ChEBI" id="CHEBI:15378"/>
        <dbReference type="ChEBI" id="CHEBI:16217"/>
        <dbReference type="ChEBI" id="CHEBI:57783"/>
        <dbReference type="ChEBI" id="CHEBI:58349"/>
        <dbReference type="EC" id="1.1.1.47"/>
    </reaction>
</comment>
<dbReference type="PANTHER" id="PTHR43639:SF1">
    <property type="entry name" value="SHORT-CHAIN DEHYDROGENASE_REDUCTASE FAMILY PROTEIN"/>
    <property type="match status" value="1"/>
</dbReference>
<proteinExistence type="inferred from homology"/>
<dbReference type="SUPFAM" id="SSF51735">
    <property type="entry name" value="NAD(P)-binding Rossmann-fold domains"/>
    <property type="match status" value="1"/>
</dbReference>
<dbReference type="Pfam" id="PF13561">
    <property type="entry name" value="adh_short_C2"/>
    <property type="match status" value="1"/>
</dbReference>
<dbReference type="NCBIfam" id="NF005559">
    <property type="entry name" value="PRK07231.1"/>
    <property type="match status" value="1"/>
</dbReference>
<evidence type="ECO:0000313" key="7">
    <source>
        <dbReference type="EMBL" id="OCT15213.1"/>
    </source>
</evidence>
<dbReference type="EC" id="1.1.1.47" evidence="4"/>
<dbReference type="Gene3D" id="3.40.50.720">
    <property type="entry name" value="NAD(P)-binding Rossmann-like Domain"/>
    <property type="match status" value="1"/>
</dbReference>
<dbReference type="InterPro" id="IPR002347">
    <property type="entry name" value="SDR_fam"/>
</dbReference>
<dbReference type="PROSITE" id="PS00061">
    <property type="entry name" value="ADH_SHORT"/>
    <property type="match status" value="1"/>
</dbReference>
<dbReference type="InterPro" id="IPR036291">
    <property type="entry name" value="NAD(P)-bd_dom_sf"/>
</dbReference>
<reference evidence="8" key="1">
    <citation type="submission" date="2016-05" db="EMBL/GenBank/DDBJ databases">
        <title>Paenibacillus oryzae. sp. nov., isolated from the rice root.</title>
        <authorList>
            <person name="Zhang J."/>
            <person name="Zhang X."/>
        </authorList>
    </citation>
    <scope>NUCLEOTIDE SEQUENCE [LARGE SCALE GENOMIC DNA]</scope>
    <source>
        <strain evidence="8">KCTC13222</strain>
    </source>
</reference>
<dbReference type="PANTHER" id="PTHR43639">
    <property type="entry name" value="OXIDOREDUCTASE, SHORT-CHAIN DEHYDROGENASE/REDUCTASE FAMILY (AFU_ORTHOLOGUE AFUA_5G02870)"/>
    <property type="match status" value="1"/>
</dbReference>
<evidence type="ECO:0000256" key="5">
    <source>
        <dbReference type="ARBA" id="ARBA00047555"/>
    </source>
</evidence>
<dbReference type="FunFam" id="3.40.50.720:FF:000248">
    <property type="entry name" value="Glucose 1-dehydrogenase"/>
    <property type="match status" value="1"/>
</dbReference>
<organism evidence="7 8">
    <name type="scientific">Paenibacillus pectinilyticus</name>
    <dbReference type="NCBI Taxonomy" id="512399"/>
    <lineage>
        <taxon>Bacteria</taxon>
        <taxon>Bacillati</taxon>
        <taxon>Bacillota</taxon>
        <taxon>Bacilli</taxon>
        <taxon>Bacillales</taxon>
        <taxon>Paenibacillaceae</taxon>
        <taxon>Paenibacillus</taxon>
    </lineage>
</organism>
<dbReference type="PRINTS" id="PR00080">
    <property type="entry name" value="SDRFAMILY"/>
</dbReference>
<dbReference type="NCBIfam" id="NF009466">
    <property type="entry name" value="PRK12826.1-2"/>
    <property type="match status" value="1"/>
</dbReference>
<dbReference type="AlphaFoldDB" id="A0A1C1A3T3"/>
<evidence type="ECO:0000256" key="2">
    <source>
        <dbReference type="ARBA" id="ARBA00011881"/>
    </source>
</evidence>